<dbReference type="GeneID" id="27688775"/>
<feature type="region of interest" description="Disordered" evidence="1">
    <location>
        <begin position="919"/>
        <end position="949"/>
    </location>
</feature>
<feature type="transmembrane region" description="Helical" evidence="2">
    <location>
        <begin position="102"/>
        <end position="125"/>
    </location>
</feature>
<evidence type="ECO:0000256" key="1">
    <source>
        <dbReference type="SAM" id="MobiDB-lite"/>
    </source>
</evidence>
<dbReference type="InterPro" id="IPR011990">
    <property type="entry name" value="TPR-like_helical_dom_sf"/>
</dbReference>
<feature type="transmembrane region" description="Helical" evidence="2">
    <location>
        <begin position="1517"/>
        <end position="1542"/>
    </location>
</feature>
<dbReference type="InterPro" id="IPR052994">
    <property type="entry name" value="Tiny_macrocysts_regulators"/>
</dbReference>
<feature type="transmembrane region" description="Helical" evidence="2">
    <location>
        <begin position="297"/>
        <end position="315"/>
    </location>
</feature>
<feature type="transmembrane region" description="Helical" evidence="2">
    <location>
        <begin position="266"/>
        <end position="285"/>
    </location>
</feature>
<name>A0A0L0HDQ3_SPIPD</name>
<dbReference type="EMBL" id="KQ257458">
    <property type="protein sequence ID" value="KNC99141.1"/>
    <property type="molecule type" value="Genomic_DNA"/>
</dbReference>
<feature type="transmembrane region" description="Helical" evidence="2">
    <location>
        <begin position="137"/>
        <end position="153"/>
    </location>
</feature>
<feature type="transmembrane region" description="Helical" evidence="2">
    <location>
        <begin position="1299"/>
        <end position="1319"/>
    </location>
</feature>
<feature type="compositionally biased region" description="Basic and acidic residues" evidence="1">
    <location>
        <begin position="1578"/>
        <end position="1591"/>
    </location>
</feature>
<feature type="transmembrane region" description="Helical" evidence="2">
    <location>
        <begin position="972"/>
        <end position="991"/>
    </location>
</feature>
<dbReference type="SUPFAM" id="SSF55785">
    <property type="entry name" value="PYP-like sensor domain (PAS domain)"/>
    <property type="match status" value="1"/>
</dbReference>
<feature type="transmembrane region" description="Helical" evidence="2">
    <location>
        <begin position="190"/>
        <end position="216"/>
    </location>
</feature>
<dbReference type="RefSeq" id="XP_016607181.1">
    <property type="nucleotide sequence ID" value="XM_016753613.1"/>
</dbReference>
<dbReference type="OrthoDB" id="542352at2759"/>
<dbReference type="PANTHER" id="PTHR31600:SF2">
    <property type="entry name" value="GAMETE ENRICHED GENE 10 PROTEIN-RELATED"/>
    <property type="match status" value="1"/>
</dbReference>
<feature type="transmembrane region" description="Helical" evidence="2">
    <location>
        <begin position="236"/>
        <end position="254"/>
    </location>
</feature>
<feature type="transmembrane region" description="Helical" evidence="2">
    <location>
        <begin position="321"/>
        <end position="340"/>
    </location>
</feature>
<keyword evidence="2" id="KW-0812">Transmembrane</keyword>
<dbReference type="Pfam" id="PF25474">
    <property type="entry name" value="TPR_TmcB"/>
    <property type="match status" value="1"/>
</dbReference>
<dbReference type="InterPro" id="IPR000014">
    <property type="entry name" value="PAS"/>
</dbReference>
<keyword evidence="5" id="KW-1185">Reference proteome</keyword>
<dbReference type="Gene3D" id="1.25.40.10">
    <property type="entry name" value="Tetratricopeptide repeat domain"/>
    <property type="match status" value="1"/>
</dbReference>
<dbReference type="InterPro" id="IPR035965">
    <property type="entry name" value="PAS-like_dom_sf"/>
</dbReference>
<dbReference type="NCBIfam" id="TIGR00229">
    <property type="entry name" value="sensory_box"/>
    <property type="match status" value="1"/>
</dbReference>
<evidence type="ECO:0000313" key="4">
    <source>
        <dbReference type="EMBL" id="KNC99141.1"/>
    </source>
</evidence>
<evidence type="ECO:0000259" key="3">
    <source>
        <dbReference type="PROSITE" id="PS50112"/>
    </source>
</evidence>
<feature type="compositionally biased region" description="Polar residues" evidence="1">
    <location>
        <begin position="896"/>
        <end position="906"/>
    </location>
</feature>
<dbReference type="Gene3D" id="3.30.450.20">
    <property type="entry name" value="PAS domain"/>
    <property type="match status" value="1"/>
</dbReference>
<keyword evidence="2" id="KW-1133">Transmembrane helix</keyword>
<dbReference type="OMA" id="RADAIMQ"/>
<dbReference type="PROSITE" id="PS50112">
    <property type="entry name" value="PAS"/>
    <property type="match status" value="1"/>
</dbReference>
<feature type="transmembrane region" description="Helical" evidence="2">
    <location>
        <begin position="1171"/>
        <end position="1190"/>
    </location>
</feature>
<gene>
    <name evidence="4" type="ORF">SPPG_05399</name>
</gene>
<sequence>MKSTFRSVPSSGQAPTDTLTDTFDTFLLRIKNGLFGVLFIVNKEEHGSHWIWAALESLIDHFQDLSLLFGFAPFAWQEEVDWLNLMFEIFSPEKFVQNSEPLYIFLISILGLVLLNTLWVGYSFSKNRFRFIWTLKFLRFTLGLFATVLYIPILERFVHSIVRCEESSLVEHGNEEEPLEGWGICWQGKYLFRSIATTIISLIFIALVLAVGATYFDFDPKLKDIESRPHSRIETLYIACRTVLIILSVVLATYGEPHSAVNKGIFAAVSVVASGILAFSYTWYIPYYSFKFSVFRAALQFNFFWCSLCSVFILFRPYSDIGIIYVLLSPIALLLGSLLIRVRRRAIEKMNPEKVDALTFELMVRFRLEKAGLLYKDPPKTNITMLTASPGDLSTESAQRSNAAQAEEKETLDAITNLFTIALRANPHSSLLHIFAGQFYLLRLGNRAQCMASLTKAENMDPKVDEASMIFRRQRLLNERFSGGDVIDFIAYEQNLSFAKKYERRAEAAVVQFWAELLRRNPSFRRLHHHGASLTNAISSTQQHYNQVLKLSPNSPHVYRMYAGFLINVLNDHKQGQELIERADELEGDARRSHEVLDEEMGEEEGGVSTGLDAGGWADNALVTISGELDNLGCIMNVNAQWLKLFGYRKHEIMQQNIDKIVPSPFKEVHDDLLKRYLDTGYAKVIDRPRQVLGINAAGYLFSVTLLVKQITSSEGKISFLGIMSKARTRPGDEFMILDSSFGILHATEPLSDILGHVDQGTPVGSWIPNLNFENVIKAGRSGSQVDFETRRTIYSLTVTGDKVVVGDLECYICRVKVADSVPVQEVAGLPADHPPVSGPDGRIGVCPMGYGRQVEEDRPDESGPNDEEAVPNASRVSHSSLNSSTHSAMPMSFSPHESTTNLPASNNASAKHLATEFLQLKRRTPVNSNDHEDDDDDEHRSTTSSITRSGTSSYIKNVIALKNIQTNRQLGYLRMAFIICLFVLGVLSVTENVRYKQLYTGVLNKLDKVRRRTDTCLRMVDIVEQVRTMQIGEGVGGFDSGLANVTEARQKLETDVTVLLSTVSDFANLVPGTVPYAEIQFYTASPSTPFQYTQVETVTLYDALQEAIASTRYILDTTGDAQGIRAAMEKIYINGPLTILRGLNTSAGDVCIEFQNEIISTKWSQLGRSAVGPGLCFLVFLMLIWPLYVKIQSNRQRFFQMFLDIPKEVVKGIYSSHLQRLAENEDDEDDMDVTDAGNRFALDKLLQDEEKGLISTSSPEGIDNYHSPSRNNRRRSVLYASILGRFEDPHKMLPKAGLLFLICLAYFFSAGGLTLSWLTDHNHIANDVYWSMQIPVLSRQADFRLREQVLQTYGYSDDGSPAMLARVGGNAPESAASLLTALARVQRGLMYGDPDMYTSSVIQAKDVKGLSELMLQDACTEGVPADCESFMNGALGTGLHAGLNRYTQLGREIVSLLPSTAAASTPSPTIPTNITGRMTSFRLLDQHYLPPPLTLTSTIRIQTVELHANWFNTFHLVFTILFCTVLGLLYVLLFHPLVGALSEDNRRTHVMLYMIPPEILSKVESIRRWAEVPGKKRNDERSHAYTERKASMAAQGRRNETSKVARTVEIV</sequence>
<dbReference type="VEuPathDB" id="FungiDB:SPPG_05399"/>
<dbReference type="eggNOG" id="ENOG502S0RD">
    <property type="taxonomic scope" value="Eukaryota"/>
</dbReference>
<evidence type="ECO:0000256" key="2">
    <source>
        <dbReference type="SAM" id="Phobius"/>
    </source>
</evidence>
<proteinExistence type="predicted"/>
<dbReference type="SUPFAM" id="SSF48452">
    <property type="entry name" value="TPR-like"/>
    <property type="match status" value="1"/>
</dbReference>
<dbReference type="InParanoid" id="A0A0L0HDQ3"/>
<dbReference type="STRING" id="645134.A0A0L0HDQ3"/>
<evidence type="ECO:0000313" key="5">
    <source>
        <dbReference type="Proteomes" id="UP000053201"/>
    </source>
</evidence>
<dbReference type="InterPro" id="IPR057352">
    <property type="entry name" value="TPR_TmcB/C"/>
</dbReference>
<feature type="compositionally biased region" description="Low complexity" evidence="1">
    <location>
        <begin position="875"/>
        <end position="888"/>
    </location>
</feature>
<feature type="compositionally biased region" description="Acidic residues" evidence="1">
    <location>
        <begin position="858"/>
        <end position="870"/>
    </location>
</feature>
<dbReference type="CDD" id="cd00130">
    <property type="entry name" value="PAS"/>
    <property type="match status" value="1"/>
</dbReference>
<feature type="region of interest" description="Disordered" evidence="1">
    <location>
        <begin position="829"/>
        <end position="906"/>
    </location>
</feature>
<dbReference type="Proteomes" id="UP000053201">
    <property type="component" value="Unassembled WGS sequence"/>
</dbReference>
<organism evidence="4 5">
    <name type="scientific">Spizellomyces punctatus (strain DAOM BR117)</name>
    <dbReference type="NCBI Taxonomy" id="645134"/>
    <lineage>
        <taxon>Eukaryota</taxon>
        <taxon>Fungi</taxon>
        <taxon>Fungi incertae sedis</taxon>
        <taxon>Chytridiomycota</taxon>
        <taxon>Chytridiomycota incertae sedis</taxon>
        <taxon>Chytridiomycetes</taxon>
        <taxon>Spizellomycetales</taxon>
        <taxon>Spizellomycetaceae</taxon>
        <taxon>Spizellomyces</taxon>
    </lineage>
</organism>
<accession>A0A0L0HDQ3</accession>
<feature type="region of interest" description="Disordered" evidence="1">
    <location>
        <begin position="1578"/>
        <end position="1612"/>
    </location>
</feature>
<feature type="domain" description="PAS" evidence="3">
    <location>
        <begin position="629"/>
        <end position="681"/>
    </location>
</feature>
<protein>
    <submittedName>
        <fullName evidence="4">PAS domain S-box protein</fullName>
    </submittedName>
</protein>
<reference evidence="4 5" key="1">
    <citation type="submission" date="2009-08" db="EMBL/GenBank/DDBJ databases">
        <title>The Genome Sequence of Spizellomyces punctatus strain DAOM BR117.</title>
        <authorList>
            <consortium name="The Broad Institute Genome Sequencing Platform"/>
            <person name="Russ C."/>
            <person name="Cuomo C."/>
            <person name="Shea T."/>
            <person name="Young S.K."/>
            <person name="Zeng Q."/>
            <person name="Koehrsen M."/>
            <person name="Haas B."/>
            <person name="Borodovsky M."/>
            <person name="Guigo R."/>
            <person name="Alvarado L."/>
            <person name="Berlin A."/>
            <person name="Bochicchio J."/>
            <person name="Borenstein D."/>
            <person name="Chapman S."/>
            <person name="Chen Z."/>
            <person name="Engels R."/>
            <person name="Freedman E."/>
            <person name="Gellesch M."/>
            <person name="Goldberg J."/>
            <person name="Griggs A."/>
            <person name="Gujja S."/>
            <person name="Heiman D."/>
            <person name="Hepburn T."/>
            <person name="Howarth C."/>
            <person name="Jen D."/>
            <person name="Larson L."/>
            <person name="Lewis B."/>
            <person name="Mehta T."/>
            <person name="Park D."/>
            <person name="Pearson M."/>
            <person name="Roberts A."/>
            <person name="Saif S."/>
            <person name="Shenoy N."/>
            <person name="Sisk P."/>
            <person name="Stolte C."/>
            <person name="Sykes S."/>
            <person name="Thomson T."/>
            <person name="Walk T."/>
            <person name="White J."/>
            <person name="Yandava C."/>
            <person name="Burger G."/>
            <person name="Gray M.W."/>
            <person name="Holland P.W.H."/>
            <person name="King N."/>
            <person name="Lang F.B.F."/>
            <person name="Roger A.J."/>
            <person name="Ruiz-Trillo I."/>
            <person name="Lander E."/>
            <person name="Nusbaum C."/>
        </authorList>
    </citation>
    <scope>NUCLEOTIDE SEQUENCE [LARGE SCALE GENOMIC DNA]</scope>
    <source>
        <strain evidence="4 5">DAOM BR117</strain>
    </source>
</reference>
<keyword evidence="2" id="KW-0472">Membrane</keyword>
<dbReference type="PANTHER" id="PTHR31600">
    <property type="entry name" value="TINY MACROCYSTS PROTEIN B-RELATED"/>
    <property type="match status" value="1"/>
</dbReference>